<protein>
    <submittedName>
        <fullName evidence="1">Uncharacterized protein</fullName>
    </submittedName>
</protein>
<reference evidence="1" key="1">
    <citation type="submission" date="2022-11" db="UniProtKB">
        <authorList>
            <consortium name="EnsemblMetazoa"/>
        </authorList>
    </citation>
    <scope>IDENTIFICATION</scope>
</reference>
<dbReference type="OMA" id="IFHANME"/>
<evidence type="ECO:0000313" key="1">
    <source>
        <dbReference type="EnsemblMetazoa" id="XP_038076115.1"/>
    </source>
</evidence>
<keyword evidence="2" id="KW-1185">Reference proteome</keyword>
<dbReference type="GeneID" id="119744317"/>
<dbReference type="EnsemblMetazoa" id="XM_038220187.1">
    <property type="protein sequence ID" value="XP_038076115.1"/>
    <property type="gene ID" value="LOC119744317"/>
</dbReference>
<dbReference type="PANTHER" id="PTHR34487:SF1">
    <property type="entry name" value="ACYL-ACP THIOESTERASE"/>
    <property type="match status" value="1"/>
</dbReference>
<dbReference type="RefSeq" id="XP_038076115.1">
    <property type="nucleotide sequence ID" value="XM_038220187.1"/>
</dbReference>
<dbReference type="Proteomes" id="UP000887568">
    <property type="component" value="Unplaced"/>
</dbReference>
<dbReference type="Gene3D" id="3.10.129.10">
    <property type="entry name" value="Hotdog Thioesterase"/>
    <property type="match status" value="2"/>
</dbReference>
<proteinExistence type="predicted"/>
<sequence>MKYEIDADGVLHCVLGELSYNDFDKSGRISVWKLLKLIEGAHKALNQSGIRINLRSFGILTFIRAQFLQVYPAFYTSKLTQNRALDITSTLSHLGSTSYCLDTDMYDLSTKTLLASGSVHGVFVSEQTRRPSPVASMAWQRAKVIIPRDQRPISGPDFPARPIGTLCFTQTRTVMSSDTDANDHLNQAMFIRFCFDCASSAALDGHLPSFRKDVIYADAKTVWFLYVREARVGEELSLYCWEDRNLSRTLWVEMCQESQVIGQCQIQFYEDGLTRSTSEPDGGLTLAKL</sequence>
<name>A0A914BJM7_PATMI</name>
<organism evidence="1 2">
    <name type="scientific">Patiria miniata</name>
    <name type="common">Bat star</name>
    <name type="synonym">Asterina miniata</name>
    <dbReference type="NCBI Taxonomy" id="46514"/>
    <lineage>
        <taxon>Eukaryota</taxon>
        <taxon>Metazoa</taxon>
        <taxon>Echinodermata</taxon>
        <taxon>Eleutherozoa</taxon>
        <taxon>Asterozoa</taxon>
        <taxon>Asteroidea</taxon>
        <taxon>Valvatacea</taxon>
        <taxon>Valvatida</taxon>
        <taxon>Asterinidae</taxon>
        <taxon>Patiria</taxon>
    </lineage>
</organism>
<dbReference type="AlphaFoldDB" id="A0A914BJM7"/>
<accession>A0A914BJM7</accession>
<dbReference type="OrthoDB" id="5975054at2759"/>
<evidence type="ECO:0000313" key="2">
    <source>
        <dbReference type="Proteomes" id="UP000887568"/>
    </source>
</evidence>
<dbReference type="SUPFAM" id="SSF54637">
    <property type="entry name" value="Thioesterase/thiol ester dehydrase-isomerase"/>
    <property type="match status" value="2"/>
</dbReference>
<dbReference type="InterPro" id="IPR029069">
    <property type="entry name" value="HotDog_dom_sf"/>
</dbReference>
<dbReference type="PANTHER" id="PTHR34487">
    <property type="entry name" value="ACYL-ACP THIOESTERASE"/>
    <property type="match status" value="1"/>
</dbReference>